<feature type="domain" description="DUF4145" evidence="1">
    <location>
        <begin position="87"/>
        <end position="172"/>
    </location>
</feature>
<proteinExistence type="predicted"/>
<evidence type="ECO:0000259" key="1">
    <source>
        <dbReference type="Pfam" id="PF13643"/>
    </source>
</evidence>
<dbReference type="STRING" id="1618337.UT28_C0001G0854"/>
<dbReference type="Proteomes" id="UP000035648">
    <property type="component" value="Chromosome"/>
</dbReference>
<protein>
    <recommendedName>
        <fullName evidence="1">DUF4145 domain-containing protein</fullName>
    </recommendedName>
</protein>
<evidence type="ECO:0000313" key="3">
    <source>
        <dbReference type="Proteomes" id="UP000035648"/>
    </source>
</evidence>
<reference evidence="2 3" key="1">
    <citation type="journal article" date="2015" name="Nature">
        <title>rRNA introns, odd ribosomes, and small enigmatic genomes across a large radiation of phyla.</title>
        <authorList>
            <person name="Brown C.T."/>
            <person name="Hug L.A."/>
            <person name="Thomas B.C."/>
            <person name="Sharon I."/>
            <person name="Castelle C.J."/>
            <person name="Singh A."/>
            <person name="Wilkins M.J."/>
            <person name="Williams K.H."/>
            <person name="Banfield J.F."/>
        </authorList>
    </citation>
    <scope>NUCLEOTIDE SEQUENCE [LARGE SCALE GENOMIC DNA]</scope>
</reference>
<name>A0A0G4B3U3_9BACT</name>
<evidence type="ECO:0000313" key="2">
    <source>
        <dbReference type="EMBL" id="AKM82631.1"/>
    </source>
</evidence>
<organism evidence="2 3">
    <name type="scientific">Berkelbacteria bacterium GW2011_GWE1_39_12</name>
    <dbReference type="NCBI Taxonomy" id="1618337"/>
    <lineage>
        <taxon>Bacteria</taxon>
        <taxon>Candidatus Berkelbacteria</taxon>
    </lineage>
</organism>
<dbReference type="AlphaFoldDB" id="A0A0G4B3U3"/>
<dbReference type="EMBL" id="CP011213">
    <property type="protein sequence ID" value="AKM82631.1"/>
    <property type="molecule type" value="Genomic_DNA"/>
</dbReference>
<dbReference type="InterPro" id="IPR025285">
    <property type="entry name" value="DUF4145"/>
</dbReference>
<accession>A0A0G4B3U3</accession>
<dbReference type="KEGG" id="bbgw:UT28_C0001G0854"/>
<dbReference type="Pfam" id="PF13643">
    <property type="entry name" value="DUF4145"/>
    <property type="match status" value="1"/>
</dbReference>
<sequence>MFKYQWNAWLQLSSMSPREFICGFCGKDVGSDHGYFSQTHGGISIVICTNCGRPTFFENNSQTPGPLLGRSVKHLPSDIKTIYQEMRSSIKEKNYTATLLLGRKLIMHTAVDLAGAKEGETFAAYVDFLKCKNYIPPNGEKWLKYIKDLGNEKNHEIKLGTLEEATKILSFIEMMLIFTYEFPNEHEEGINK</sequence>
<gene>
    <name evidence="2" type="ORF">UT28_C0001G0854</name>
</gene>